<name>A0A6A6FV81_9PEZI</name>
<dbReference type="InterPro" id="IPR013088">
    <property type="entry name" value="Znf_NHR/GATA"/>
</dbReference>
<dbReference type="EMBL" id="ML992662">
    <property type="protein sequence ID" value="KAF2217415.1"/>
    <property type="molecule type" value="Genomic_DNA"/>
</dbReference>
<evidence type="ECO:0000256" key="3">
    <source>
        <dbReference type="PROSITE-ProRule" id="PRU00094"/>
    </source>
</evidence>
<accession>A0A6A6FV81</accession>
<feature type="region of interest" description="Disordered" evidence="4">
    <location>
        <begin position="88"/>
        <end position="231"/>
    </location>
</feature>
<evidence type="ECO:0000256" key="4">
    <source>
        <dbReference type="SAM" id="MobiDB-lite"/>
    </source>
</evidence>
<dbReference type="GO" id="GO:0046982">
    <property type="term" value="F:protein heterodimerization activity"/>
    <property type="evidence" value="ECO:0007669"/>
    <property type="project" value="InterPro"/>
</dbReference>
<keyword evidence="3" id="KW-0863">Zinc-finger</keyword>
<dbReference type="GO" id="GO:0000981">
    <property type="term" value="F:DNA-binding transcription factor activity, RNA polymerase II-specific"/>
    <property type="evidence" value="ECO:0007669"/>
    <property type="project" value="TreeGrafter"/>
</dbReference>
<dbReference type="GO" id="GO:0042393">
    <property type="term" value="F:histone binding"/>
    <property type="evidence" value="ECO:0007669"/>
    <property type="project" value="InterPro"/>
</dbReference>
<dbReference type="SUPFAM" id="SSF57716">
    <property type="entry name" value="Glucocorticoid receptor-like (DNA-binding domain)"/>
    <property type="match status" value="1"/>
</dbReference>
<feature type="compositionally biased region" description="Low complexity" evidence="4">
    <location>
        <begin position="1268"/>
        <end position="1278"/>
    </location>
</feature>
<evidence type="ECO:0000256" key="1">
    <source>
        <dbReference type="ARBA" id="ARBA00023125"/>
    </source>
</evidence>
<keyword evidence="3" id="KW-0479">Metal-binding</keyword>
<feature type="domain" description="Myb-like" evidence="6">
    <location>
        <begin position="610"/>
        <end position="653"/>
    </location>
</feature>
<evidence type="ECO:0000259" key="6">
    <source>
        <dbReference type="PROSITE" id="PS50090"/>
    </source>
</evidence>
<dbReference type="GO" id="GO:0000978">
    <property type="term" value="F:RNA polymerase II cis-regulatory region sequence-specific DNA binding"/>
    <property type="evidence" value="ECO:0007669"/>
    <property type="project" value="TreeGrafter"/>
</dbReference>
<feature type="region of interest" description="Disordered" evidence="4">
    <location>
        <begin position="743"/>
        <end position="780"/>
    </location>
</feature>
<dbReference type="SUPFAM" id="SSF46689">
    <property type="entry name" value="Homeodomain-like"/>
    <property type="match status" value="2"/>
</dbReference>
<dbReference type="Proteomes" id="UP000799539">
    <property type="component" value="Unassembled WGS sequence"/>
</dbReference>
<dbReference type="InterPro" id="IPR036390">
    <property type="entry name" value="WH_DNA-bd_sf"/>
</dbReference>
<feature type="DNA-binding region" description="Fork-head" evidence="2">
    <location>
        <begin position="1032"/>
        <end position="1087"/>
    </location>
</feature>
<feature type="region of interest" description="Disordered" evidence="4">
    <location>
        <begin position="1134"/>
        <end position="1162"/>
    </location>
</feature>
<keyword evidence="9" id="KW-1185">Reference proteome</keyword>
<feature type="region of interest" description="Disordered" evidence="4">
    <location>
        <begin position="1241"/>
        <end position="1304"/>
    </location>
</feature>
<dbReference type="GO" id="GO:0005634">
    <property type="term" value="C:nucleus"/>
    <property type="evidence" value="ECO:0007669"/>
    <property type="project" value="UniProtKB-SubCell"/>
</dbReference>
<dbReference type="Gene3D" id="1.10.20.10">
    <property type="entry name" value="Histone, subunit A"/>
    <property type="match status" value="1"/>
</dbReference>
<dbReference type="OrthoDB" id="2420608at2759"/>
<evidence type="ECO:0000259" key="7">
    <source>
        <dbReference type="PROSITE" id="PS50114"/>
    </source>
</evidence>
<dbReference type="PANTHER" id="PTHR45614">
    <property type="entry name" value="MYB PROTEIN-RELATED"/>
    <property type="match status" value="1"/>
</dbReference>
<feature type="region of interest" description="Disordered" evidence="4">
    <location>
        <begin position="955"/>
        <end position="1033"/>
    </location>
</feature>
<feature type="compositionally biased region" description="Basic residues" evidence="4">
    <location>
        <begin position="248"/>
        <end position="259"/>
    </location>
</feature>
<organism evidence="8 9">
    <name type="scientific">Cercospora zeae-maydis SCOH1-5</name>
    <dbReference type="NCBI Taxonomy" id="717836"/>
    <lineage>
        <taxon>Eukaryota</taxon>
        <taxon>Fungi</taxon>
        <taxon>Dikarya</taxon>
        <taxon>Ascomycota</taxon>
        <taxon>Pezizomycotina</taxon>
        <taxon>Dothideomycetes</taxon>
        <taxon>Dothideomycetidae</taxon>
        <taxon>Mycosphaerellales</taxon>
        <taxon>Mycosphaerellaceae</taxon>
        <taxon>Cercospora</taxon>
    </lineage>
</organism>
<dbReference type="InterPro" id="IPR001005">
    <property type="entry name" value="SANT/Myb"/>
</dbReference>
<dbReference type="Pfam" id="PF10384">
    <property type="entry name" value="Scm3"/>
    <property type="match status" value="1"/>
</dbReference>
<evidence type="ECO:0000313" key="9">
    <source>
        <dbReference type="Proteomes" id="UP000799539"/>
    </source>
</evidence>
<evidence type="ECO:0008006" key="10">
    <source>
        <dbReference type="Google" id="ProtNLM"/>
    </source>
</evidence>
<comment type="subcellular location">
    <subcellularLocation>
        <location evidence="2">Nucleus</location>
    </subcellularLocation>
</comment>
<feature type="domain" description="Fork-head" evidence="5">
    <location>
        <begin position="1032"/>
        <end position="1087"/>
    </location>
</feature>
<dbReference type="SMART" id="SM00339">
    <property type="entry name" value="FH"/>
    <property type="match status" value="1"/>
</dbReference>
<dbReference type="InterPro" id="IPR001766">
    <property type="entry name" value="Fork_head_dom"/>
</dbReference>
<gene>
    <name evidence="8" type="ORF">CERZMDRAFT_92067</name>
</gene>
<feature type="compositionally biased region" description="Polar residues" evidence="4">
    <location>
        <begin position="1009"/>
        <end position="1021"/>
    </location>
</feature>
<evidence type="ECO:0000256" key="2">
    <source>
        <dbReference type="PROSITE-ProRule" id="PRU00089"/>
    </source>
</evidence>
<dbReference type="CDD" id="cd00167">
    <property type="entry name" value="SANT"/>
    <property type="match status" value="3"/>
</dbReference>
<dbReference type="Pfam" id="PF00250">
    <property type="entry name" value="Forkhead"/>
    <property type="match status" value="1"/>
</dbReference>
<evidence type="ECO:0000313" key="8">
    <source>
        <dbReference type="EMBL" id="KAF2217415.1"/>
    </source>
</evidence>
<dbReference type="InterPro" id="IPR000679">
    <property type="entry name" value="Znf_GATA"/>
</dbReference>
<dbReference type="PROSITE" id="PS50114">
    <property type="entry name" value="GATA_ZN_FINGER_2"/>
    <property type="match status" value="1"/>
</dbReference>
<dbReference type="PANTHER" id="PTHR45614:SF254">
    <property type="entry name" value="TRANSCRIPTIONAL REGULATORY PROTEIN TOD6"/>
    <property type="match status" value="1"/>
</dbReference>
<dbReference type="Gene3D" id="1.10.10.10">
    <property type="entry name" value="Winged helix-like DNA-binding domain superfamily/Winged helix DNA-binding domain"/>
    <property type="match status" value="1"/>
</dbReference>
<feature type="compositionally biased region" description="Polar residues" evidence="4">
    <location>
        <begin position="187"/>
        <end position="196"/>
    </location>
</feature>
<keyword evidence="2" id="KW-0539">Nucleus</keyword>
<feature type="compositionally biased region" description="Acidic residues" evidence="4">
    <location>
        <begin position="93"/>
        <end position="102"/>
    </location>
</feature>
<dbReference type="PROSITE" id="PS50039">
    <property type="entry name" value="FORK_HEAD_3"/>
    <property type="match status" value="1"/>
</dbReference>
<dbReference type="InterPro" id="IPR009057">
    <property type="entry name" value="Homeodomain-like_sf"/>
</dbReference>
<dbReference type="Pfam" id="PF13921">
    <property type="entry name" value="Myb_DNA-bind_6"/>
    <property type="match status" value="2"/>
</dbReference>
<feature type="domain" description="Myb-like" evidence="6">
    <location>
        <begin position="538"/>
        <end position="582"/>
    </location>
</feature>
<reference evidence="8" key="1">
    <citation type="journal article" date="2020" name="Stud. Mycol.">
        <title>101 Dothideomycetes genomes: a test case for predicting lifestyles and emergence of pathogens.</title>
        <authorList>
            <person name="Haridas S."/>
            <person name="Albert R."/>
            <person name="Binder M."/>
            <person name="Bloem J."/>
            <person name="Labutti K."/>
            <person name="Salamov A."/>
            <person name="Andreopoulos B."/>
            <person name="Baker S."/>
            <person name="Barry K."/>
            <person name="Bills G."/>
            <person name="Bluhm B."/>
            <person name="Cannon C."/>
            <person name="Castanera R."/>
            <person name="Culley D."/>
            <person name="Daum C."/>
            <person name="Ezra D."/>
            <person name="Gonzalez J."/>
            <person name="Henrissat B."/>
            <person name="Kuo A."/>
            <person name="Liang C."/>
            <person name="Lipzen A."/>
            <person name="Lutzoni F."/>
            <person name="Magnuson J."/>
            <person name="Mondo S."/>
            <person name="Nolan M."/>
            <person name="Ohm R."/>
            <person name="Pangilinan J."/>
            <person name="Park H.-J."/>
            <person name="Ramirez L."/>
            <person name="Alfaro M."/>
            <person name="Sun H."/>
            <person name="Tritt A."/>
            <person name="Yoshinaga Y."/>
            <person name="Zwiers L.-H."/>
            <person name="Turgeon B."/>
            <person name="Goodwin S."/>
            <person name="Spatafora J."/>
            <person name="Crous P."/>
            <person name="Grigoriev I."/>
        </authorList>
    </citation>
    <scope>NUCLEOTIDE SEQUENCE</scope>
    <source>
        <strain evidence="8">SCOH1-5</strain>
    </source>
</reference>
<dbReference type="SMART" id="SM00717">
    <property type="entry name" value="SANT"/>
    <property type="match status" value="3"/>
</dbReference>
<dbReference type="Gene3D" id="1.10.10.60">
    <property type="entry name" value="Homeodomain-like"/>
    <property type="match status" value="3"/>
</dbReference>
<evidence type="ECO:0000259" key="5">
    <source>
        <dbReference type="PROSITE" id="PS50039"/>
    </source>
</evidence>
<feature type="compositionally biased region" description="Basic residues" evidence="4">
    <location>
        <begin position="1249"/>
        <end position="1258"/>
    </location>
</feature>
<keyword evidence="1 2" id="KW-0238">DNA-binding</keyword>
<feature type="domain" description="GATA-type" evidence="7">
    <location>
        <begin position="339"/>
        <end position="380"/>
    </location>
</feature>
<dbReference type="Gene3D" id="3.30.50.10">
    <property type="entry name" value="Erythroid Transcription Factor GATA-1, subunit A"/>
    <property type="match status" value="1"/>
</dbReference>
<feature type="compositionally biased region" description="Basic and acidic residues" evidence="4">
    <location>
        <begin position="999"/>
        <end position="1008"/>
    </location>
</feature>
<dbReference type="InterPro" id="IPR036388">
    <property type="entry name" value="WH-like_DNA-bd_sf"/>
</dbReference>
<sequence length="1351" mass="149494">MAPHRDGDRDAFAQLDIDRGRNDRKLKSRFEHIFRKYEHDFTGVGDEFDIHTDEIVVNNGHLEHMRSEVDSGKSASSRFVKNFREKLAHEDESASDDEEDLKSEDSQDRTESEEDPEHNSVTDSVPGTGGSPHHGSSMRDDSTTAPAHLISRPPPRLPHLMQLLAGVGTPQRPSDATDDDSSETTSLYETASSVATPSLMFDEPRRSRRSPTAESRARGNRPMADDETVNALGMSIANQLAKLMGASSRKKKSKKKASTVRRAADPIWNYPELELSRNSKRKRDVSPPPQPPSPTAASPGTPSLWAIPDPEQGRKRRRTETPTTDNKETVRRFGSVKPSGEAKRCWNCSLTRGPSWHKGPHDQDLCQSCWRYYDYHGRMKGFDSVTPPAPELPDRPEIVHSPKPSSVFEQTPVSERGLMPDRSFVTKRMAIPEHTPVPDCTPVLERVPALEHTPALERTPVPESTPVLEPVDADAQANMPTVENHASMYAETQPGSRTQMPELPHGTILSEQSVSPPTTYAANTSRPIACSPPGPIYNKWSTEDDALLIRLKEHDHLSWEAIASHFPKRTLLNVQKIYSSRLKGKDGPGRELFNARLLAGDIIDTSLGESWTAQEDENLLAYREDDELEWEEIAARLPGRSLDAVQRRYQILVDGQNGIHDAVEGFDSAEQRSLRRVRRPYSAQENSLLIQLRELNNLKWHEIPRHFHGRTQASLQRHYSQLRPMSRKADAHDNGDITLMSITRKEAESQPTSLGRCSSSRRARRSLPGVMPSTTHRPGNALLRQAIGNSHRRRSYTIALPARAESQQLTPVDHAPFALDPASQALSNTARPGSCPDLAGYDPSAASLQLQQEMQQAHQSSPTVSAMARRKGAGARLEHVPVPSACTTPENNKVSTSLASFLGELTRSAAEHGHSSNQVCKDTPDRVEDVVSAGLPAHAPIQRADAVRLSPVTDATSELRTMSGKASADRTLNAASPESNKEGPGPRRGRGKRAGPDNTIDHGEDHQENNAGVTHDTSQPLRSEDSANCPRAPDVSWTNIVRMAFESTENPTMSNEDIFRWIESHHSYYSTASPVWKDRVREELRVNPRYEIDSARLRNTVWRMQVNRKSKGEELAIRSPVDKTSHGLATQNFEDRTKPTAEDGSEPIIDTHSQQTTRSSSRRVTFSPVVVVSTPVPTRRPRPRARLSNQGFQPIRDAEQLARFGEVLDSEPDHDVLPVALAPKGSSLPAMAVSPVSQLASELTSPRAPKSRTRKGVKKMGVAKAIDPAAAGSSSSPAFMKPSAHASINKTPKQPGWPRVARVNSSSARAARIKNTPIINHKFLTPNAHMTKRFVETPLRVLEDPEEDELA</sequence>
<protein>
    <recommendedName>
        <fullName evidence="10">Myb-like domain-containing protein</fullName>
    </recommendedName>
</protein>
<keyword evidence="3" id="KW-0862">Zinc</keyword>
<dbReference type="PROSITE" id="PS50090">
    <property type="entry name" value="MYB_LIKE"/>
    <property type="match status" value="2"/>
</dbReference>
<proteinExistence type="predicted"/>
<dbReference type="InterPro" id="IPR050560">
    <property type="entry name" value="MYB_TF"/>
</dbReference>
<dbReference type="InterPro" id="IPR018465">
    <property type="entry name" value="Scm3/HJURP"/>
</dbReference>
<dbReference type="GO" id="GO:0008270">
    <property type="term" value="F:zinc ion binding"/>
    <property type="evidence" value="ECO:0007669"/>
    <property type="project" value="UniProtKB-KW"/>
</dbReference>
<dbReference type="SUPFAM" id="SSF46785">
    <property type="entry name" value="Winged helix' DNA-binding domain"/>
    <property type="match status" value="1"/>
</dbReference>
<feature type="region of interest" description="Disordered" evidence="4">
    <location>
        <begin position="243"/>
        <end position="328"/>
    </location>
</feature>
<dbReference type="InterPro" id="IPR009072">
    <property type="entry name" value="Histone-fold"/>
</dbReference>